<dbReference type="PANTHER" id="PTHR48112:SF22">
    <property type="entry name" value="MITOCHONDRIAL TRANSCRIPTION FACTOR A, ISOFORM B"/>
    <property type="match status" value="1"/>
</dbReference>
<dbReference type="InterPro" id="IPR036910">
    <property type="entry name" value="HMG_box_dom_sf"/>
</dbReference>
<feature type="DNA-binding region" description="HMG box" evidence="2">
    <location>
        <begin position="157"/>
        <end position="219"/>
    </location>
</feature>
<dbReference type="AlphaFoldDB" id="A0A8J4YBW5"/>
<feature type="DNA-binding region" description="HMG box" evidence="2">
    <location>
        <begin position="48"/>
        <end position="116"/>
    </location>
</feature>
<organism evidence="4 5">
    <name type="scientific">Chionoecetes opilio</name>
    <name type="common">Atlantic snow crab</name>
    <name type="synonym">Cancer opilio</name>
    <dbReference type="NCBI Taxonomy" id="41210"/>
    <lineage>
        <taxon>Eukaryota</taxon>
        <taxon>Metazoa</taxon>
        <taxon>Ecdysozoa</taxon>
        <taxon>Arthropoda</taxon>
        <taxon>Crustacea</taxon>
        <taxon>Multicrustacea</taxon>
        <taxon>Malacostraca</taxon>
        <taxon>Eumalacostraca</taxon>
        <taxon>Eucarida</taxon>
        <taxon>Decapoda</taxon>
        <taxon>Pleocyemata</taxon>
        <taxon>Brachyura</taxon>
        <taxon>Eubrachyura</taxon>
        <taxon>Majoidea</taxon>
        <taxon>Majidae</taxon>
        <taxon>Chionoecetes</taxon>
    </lineage>
</organism>
<keyword evidence="5" id="KW-1185">Reference proteome</keyword>
<feature type="domain" description="HMG box" evidence="3">
    <location>
        <begin position="48"/>
        <end position="116"/>
    </location>
</feature>
<reference evidence="4" key="1">
    <citation type="submission" date="2020-07" db="EMBL/GenBank/DDBJ databases">
        <title>The High-quality genome of the commercially important snow crab, Chionoecetes opilio.</title>
        <authorList>
            <person name="Jeong J.-H."/>
            <person name="Ryu S."/>
        </authorList>
    </citation>
    <scope>NUCLEOTIDE SEQUENCE</scope>
    <source>
        <strain evidence="4">MADBK_172401_WGS</strain>
        <tissue evidence="4">Digestive gland</tissue>
    </source>
</reference>
<dbReference type="OrthoDB" id="5550281at2759"/>
<dbReference type="Pfam" id="PF00505">
    <property type="entry name" value="HMG_box"/>
    <property type="match status" value="1"/>
</dbReference>
<dbReference type="SMART" id="SM00398">
    <property type="entry name" value="HMG"/>
    <property type="match status" value="2"/>
</dbReference>
<dbReference type="EMBL" id="JACEEZ010005970">
    <property type="protein sequence ID" value="KAG0725138.1"/>
    <property type="molecule type" value="Genomic_DNA"/>
</dbReference>
<name>A0A8J4YBW5_CHIOP</name>
<evidence type="ECO:0000313" key="4">
    <source>
        <dbReference type="EMBL" id="KAG0725138.1"/>
    </source>
</evidence>
<gene>
    <name evidence="4" type="primary">Tfam_1</name>
    <name evidence="4" type="ORF">GWK47_004798</name>
</gene>
<dbReference type="Proteomes" id="UP000770661">
    <property type="component" value="Unassembled WGS sequence"/>
</dbReference>
<dbReference type="PANTHER" id="PTHR48112">
    <property type="entry name" value="HIGH MOBILITY GROUP PROTEIN DSP1"/>
    <property type="match status" value="1"/>
</dbReference>
<evidence type="ECO:0000313" key="5">
    <source>
        <dbReference type="Proteomes" id="UP000770661"/>
    </source>
</evidence>
<dbReference type="InterPro" id="IPR009071">
    <property type="entry name" value="HMG_box_dom"/>
</dbReference>
<sequence length="251" mass="29221">MALARLCATHHSLLGKALFRHADNPGLLSVAYKHKQSVAEQLGLPEPPKRPLTPHVQFIKDRIEDMIKKYPNSSSQEVFIKTLDHWRALSILEKDKWTSEYGKEKEIYNTVYKAYIEKLSPSQLDSIKALKKKRLEDKAKRQLRRDKKKESEELGKPKYPGNGFFLYTSTLDRGEASAKEFVTGAAQRWHRLPEETQSVYREKAKKLTEEYQQQLRQWEVKMAKIGRVDLVRVNQLGGEVRDSMRGRKKQN</sequence>
<keyword evidence="1 2" id="KW-0238">DNA-binding</keyword>
<proteinExistence type="predicted"/>
<dbReference type="SUPFAM" id="SSF47095">
    <property type="entry name" value="HMG-box"/>
    <property type="match status" value="2"/>
</dbReference>
<dbReference type="GO" id="GO:0003677">
    <property type="term" value="F:DNA binding"/>
    <property type="evidence" value="ECO:0007669"/>
    <property type="project" value="UniProtKB-UniRule"/>
</dbReference>
<evidence type="ECO:0000256" key="1">
    <source>
        <dbReference type="ARBA" id="ARBA00023125"/>
    </source>
</evidence>
<protein>
    <submittedName>
        <fullName evidence="4">Transcription factor A, mitochondrial</fullName>
    </submittedName>
</protein>
<dbReference type="PROSITE" id="PS50118">
    <property type="entry name" value="HMG_BOX_2"/>
    <property type="match status" value="2"/>
</dbReference>
<evidence type="ECO:0000256" key="2">
    <source>
        <dbReference type="PROSITE-ProRule" id="PRU00267"/>
    </source>
</evidence>
<comment type="caution">
    <text evidence="4">The sequence shown here is derived from an EMBL/GenBank/DDBJ whole genome shotgun (WGS) entry which is preliminary data.</text>
</comment>
<evidence type="ECO:0000259" key="3">
    <source>
        <dbReference type="PROSITE" id="PS50118"/>
    </source>
</evidence>
<keyword evidence="2" id="KW-0539">Nucleus</keyword>
<dbReference type="Gene3D" id="1.10.30.10">
    <property type="entry name" value="High mobility group box domain"/>
    <property type="match status" value="2"/>
</dbReference>
<dbReference type="InterPro" id="IPR050342">
    <property type="entry name" value="HMGB"/>
</dbReference>
<accession>A0A8J4YBW5</accession>
<dbReference type="GO" id="GO:0006357">
    <property type="term" value="P:regulation of transcription by RNA polymerase II"/>
    <property type="evidence" value="ECO:0007669"/>
    <property type="project" value="TreeGrafter"/>
</dbReference>
<dbReference type="GO" id="GO:0005634">
    <property type="term" value="C:nucleus"/>
    <property type="evidence" value="ECO:0007669"/>
    <property type="project" value="UniProtKB-UniRule"/>
</dbReference>
<feature type="domain" description="HMG box" evidence="3">
    <location>
        <begin position="157"/>
        <end position="219"/>
    </location>
</feature>